<name>A0A402C779_RHOWR</name>
<dbReference type="PRINTS" id="PR00409">
    <property type="entry name" value="PHDIOXRDTASE"/>
</dbReference>
<keyword evidence="8" id="KW-0411">Iron-sulfur</keyword>
<dbReference type="SUPFAM" id="SSF52343">
    <property type="entry name" value="Ferredoxin reductase-like, C-terminal NADP-linked domain"/>
    <property type="match status" value="1"/>
</dbReference>
<protein>
    <submittedName>
        <fullName evidence="11">Probable phenylacetic acid degradation NADH oxidoreductase paaE</fullName>
    </submittedName>
</protein>
<evidence type="ECO:0000256" key="1">
    <source>
        <dbReference type="ARBA" id="ARBA00001974"/>
    </source>
</evidence>
<dbReference type="GO" id="GO:0046872">
    <property type="term" value="F:metal ion binding"/>
    <property type="evidence" value="ECO:0007669"/>
    <property type="project" value="UniProtKB-KW"/>
</dbReference>
<dbReference type="Proteomes" id="UP000287519">
    <property type="component" value="Unassembled WGS sequence"/>
</dbReference>
<dbReference type="PROSITE" id="PS51085">
    <property type="entry name" value="2FE2S_FER_2"/>
    <property type="match status" value="1"/>
</dbReference>
<dbReference type="EMBL" id="BHYM01000027">
    <property type="protein sequence ID" value="GCE39452.1"/>
    <property type="molecule type" value="Genomic_DNA"/>
</dbReference>
<dbReference type="CDD" id="cd06214">
    <property type="entry name" value="PA_degradation_oxidoreductase_like"/>
    <property type="match status" value="1"/>
</dbReference>
<dbReference type="RefSeq" id="WP_124391867.1">
    <property type="nucleotide sequence ID" value="NZ_BHYM01000027.1"/>
</dbReference>
<keyword evidence="2" id="KW-0285">Flavoprotein</keyword>
<dbReference type="InterPro" id="IPR008333">
    <property type="entry name" value="Cbr1-like_FAD-bd_dom"/>
</dbReference>
<dbReference type="PROSITE" id="PS51384">
    <property type="entry name" value="FAD_FR"/>
    <property type="match status" value="1"/>
</dbReference>
<comment type="caution">
    <text evidence="11">The sequence shown here is derived from an EMBL/GenBank/DDBJ whole genome shotgun (WGS) entry which is preliminary data.</text>
</comment>
<dbReference type="GO" id="GO:0050660">
    <property type="term" value="F:flavin adenine dinucleotide binding"/>
    <property type="evidence" value="ECO:0007669"/>
    <property type="project" value="TreeGrafter"/>
</dbReference>
<evidence type="ECO:0000256" key="4">
    <source>
        <dbReference type="ARBA" id="ARBA00022723"/>
    </source>
</evidence>
<keyword evidence="12" id="KW-1185">Reference proteome</keyword>
<evidence type="ECO:0000256" key="2">
    <source>
        <dbReference type="ARBA" id="ARBA00022630"/>
    </source>
</evidence>
<evidence type="ECO:0000256" key="8">
    <source>
        <dbReference type="ARBA" id="ARBA00023014"/>
    </source>
</evidence>
<evidence type="ECO:0000256" key="6">
    <source>
        <dbReference type="ARBA" id="ARBA00023002"/>
    </source>
</evidence>
<dbReference type="Gene3D" id="2.40.30.10">
    <property type="entry name" value="Translation factors"/>
    <property type="match status" value="1"/>
</dbReference>
<proteinExistence type="predicted"/>
<dbReference type="SUPFAM" id="SSF63380">
    <property type="entry name" value="Riboflavin synthase domain-like"/>
    <property type="match status" value="1"/>
</dbReference>
<sequence>MTSVAPDSLGYTVRVADVIAETPDASSLVIDVPQEIAHQFAYRPGQFLTVRIPSERTGSVARCYSIASSPSTDDRIKVTVKRTADGYGSNWLCDNITAGDDVHVLPPSGTFTPHSLDGDFQLFAAGSGVTPVMSILKTVLASATGTVSLYYANRDRESIIFDAELADLAKKHAGRLTVEHRLESEAGLPTPDNLTRFADGGQAGTVFVCGPAPFMAMVKETLTSIGYDRHRIHIEEFRSLDGDPFAPIRQVTADDDAETSTVDVTLDGDTHTLSWPADATLIDVMVGAGIDAPYSCREGECGSCACTLLEGTVDPGVTDALDPDDVADGYILGCQAKPTSPTLKIEF</sequence>
<keyword evidence="3" id="KW-0001">2Fe-2S</keyword>
<dbReference type="PANTHER" id="PTHR47354">
    <property type="entry name" value="NADH OXIDOREDUCTASE HCR"/>
    <property type="match status" value="1"/>
</dbReference>
<keyword evidence="7" id="KW-0408">Iron</keyword>
<dbReference type="InterPro" id="IPR006058">
    <property type="entry name" value="2Fe2S_fd_BS"/>
</dbReference>
<dbReference type="CDD" id="cd00207">
    <property type="entry name" value="fer2"/>
    <property type="match status" value="1"/>
</dbReference>
<dbReference type="InterPro" id="IPR050415">
    <property type="entry name" value="MRET"/>
</dbReference>
<dbReference type="GO" id="GO:0016491">
    <property type="term" value="F:oxidoreductase activity"/>
    <property type="evidence" value="ECO:0007669"/>
    <property type="project" value="UniProtKB-KW"/>
</dbReference>
<dbReference type="Gene3D" id="3.10.20.30">
    <property type="match status" value="1"/>
</dbReference>
<dbReference type="InterPro" id="IPR039261">
    <property type="entry name" value="FNR_nucleotide-bd"/>
</dbReference>
<dbReference type="PROSITE" id="PS00197">
    <property type="entry name" value="2FE2S_FER_1"/>
    <property type="match status" value="1"/>
</dbReference>
<evidence type="ECO:0000259" key="9">
    <source>
        <dbReference type="PROSITE" id="PS51085"/>
    </source>
</evidence>
<evidence type="ECO:0000259" key="10">
    <source>
        <dbReference type="PROSITE" id="PS51384"/>
    </source>
</evidence>
<evidence type="ECO:0000256" key="3">
    <source>
        <dbReference type="ARBA" id="ARBA00022714"/>
    </source>
</evidence>
<dbReference type="InterPro" id="IPR001709">
    <property type="entry name" value="Flavoprot_Pyr_Nucl_cyt_Rdtase"/>
</dbReference>
<keyword evidence="6" id="KW-0560">Oxidoreductase</keyword>
<dbReference type="AlphaFoldDB" id="A0A402C779"/>
<dbReference type="Gene3D" id="3.40.50.80">
    <property type="entry name" value="Nucleotide-binding domain of ferredoxin-NADP reductase (FNR) module"/>
    <property type="match status" value="1"/>
</dbReference>
<dbReference type="InterPro" id="IPR036010">
    <property type="entry name" value="2Fe-2S_ferredoxin-like_sf"/>
</dbReference>
<accession>A0A402C779</accession>
<dbReference type="InterPro" id="IPR001041">
    <property type="entry name" value="2Fe-2S_ferredoxin-type"/>
</dbReference>
<dbReference type="InterPro" id="IPR017938">
    <property type="entry name" value="Riboflavin_synthase-like_b-brl"/>
</dbReference>
<dbReference type="Pfam" id="PF00970">
    <property type="entry name" value="FAD_binding_6"/>
    <property type="match status" value="1"/>
</dbReference>
<keyword evidence="4" id="KW-0479">Metal-binding</keyword>
<gene>
    <name evidence="11" type="ORF">Rhow_002976</name>
</gene>
<comment type="cofactor">
    <cofactor evidence="1">
        <name>FAD</name>
        <dbReference type="ChEBI" id="CHEBI:57692"/>
    </cofactor>
</comment>
<dbReference type="SUPFAM" id="SSF54292">
    <property type="entry name" value="2Fe-2S ferredoxin-like"/>
    <property type="match status" value="1"/>
</dbReference>
<dbReference type="GO" id="GO:0051537">
    <property type="term" value="F:2 iron, 2 sulfur cluster binding"/>
    <property type="evidence" value="ECO:0007669"/>
    <property type="project" value="UniProtKB-KW"/>
</dbReference>
<organism evidence="11 12">
    <name type="scientific">Rhodococcus wratislaviensis</name>
    <name type="common">Tsukamurella wratislaviensis</name>
    <dbReference type="NCBI Taxonomy" id="44752"/>
    <lineage>
        <taxon>Bacteria</taxon>
        <taxon>Bacillati</taxon>
        <taxon>Actinomycetota</taxon>
        <taxon>Actinomycetes</taxon>
        <taxon>Mycobacteriales</taxon>
        <taxon>Nocardiaceae</taxon>
        <taxon>Rhodococcus</taxon>
    </lineage>
</organism>
<dbReference type="PANTHER" id="PTHR47354:SF8">
    <property type="entry name" value="1,2-PHENYLACETYL-COA EPOXIDASE, SUBUNIT E"/>
    <property type="match status" value="1"/>
</dbReference>
<reference evidence="11 12" key="1">
    <citation type="submission" date="2018-11" db="EMBL/GenBank/DDBJ databases">
        <title>Microbial catabolism of amino acid.</title>
        <authorList>
            <person name="Hibi M."/>
            <person name="Ogawa J."/>
        </authorList>
    </citation>
    <scope>NUCLEOTIDE SEQUENCE [LARGE SCALE GENOMIC DNA]</scope>
    <source>
        <strain evidence="11 12">C31-06</strain>
    </source>
</reference>
<dbReference type="InterPro" id="IPR001433">
    <property type="entry name" value="OxRdtase_FAD/NAD-bd"/>
</dbReference>
<dbReference type="Pfam" id="PF00175">
    <property type="entry name" value="NAD_binding_1"/>
    <property type="match status" value="1"/>
</dbReference>
<dbReference type="InterPro" id="IPR012675">
    <property type="entry name" value="Beta-grasp_dom_sf"/>
</dbReference>
<dbReference type="Pfam" id="PF00111">
    <property type="entry name" value="Fer2"/>
    <property type="match status" value="1"/>
</dbReference>
<feature type="domain" description="FAD-binding FR-type" evidence="10">
    <location>
        <begin position="8"/>
        <end position="114"/>
    </location>
</feature>
<dbReference type="InterPro" id="IPR017927">
    <property type="entry name" value="FAD-bd_FR_type"/>
</dbReference>
<evidence type="ECO:0000313" key="11">
    <source>
        <dbReference type="EMBL" id="GCE39452.1"/>
    </source>
</evidence>
<feature type="domain" description="2Fe-2S ferredoxin-type" evidence="9">
    <location>
        <begin position="260"/>
        <end position="347"/>
    </location>
</feature>
<evidence type="ECO:0000256" key="7">
    <source>
        <dbReference type="ARBA" id="ARBA00023004"/>
    </source>
</evidence>
<dbReference type="OrthoDB" id="9796486at2"/>
<dbReference type="PRINTS" id="PR00371">
    <property type="entry name" value="FPNCR"/>
</dbReference>
<evidence type="ECO:0000313" key="12">
    <source>
        <dbReference type="Proteomes" id="UP000287519"/>
    </source>
</evidence>
<keyword evidence="5" id="KW-0274">FAD</keyword>
<evidence type="ECO:0000256" key="5">
    <source>
        <dbReference type="ARBA" id="ARBA00022827"/>
    </source>
</evidence>